<evidence type="ECO:0000256" key="13">
    <source>
        <dbReference type="ARBA" id="ARBA00048258"/>
    </source>
</evidence>
<dbReference type="Pfam" id="PF02569">
    <property type="entry name" value="Pantoate_ligase"/>
    <property type="match status" value="1"/>
</dbReference>
<dbReference type="GO" id="GO:0015940">
    <property type="term" value="P:pantothenate biosynthetic process"/>
    <property type="evidence" value="ECO:0007669"/>
    <property type="project" value="UniProtKB-KW"/>
</dbReference>
<dbReference type="EC" id="6.3.2.1" evidence="4"/>
<comment type="catalytic activity">
    <reaction evidence="13">
        <text>(R)-pantoate + beta-alanine + ATP = (R)-pantothenate + AMP + diphosphate + H(+)</text>
        <dbReference type="Rhea" id="RHEA:10912"/>
        <dbReference type="ChEBI" id="CHEBI:15378"/>
        <dbReference type="ChEBI" id="CHEBI:15980"/>
        <dbReference type="ChEBI" id="CHEBI:29032"/>
        <dbReference type="ChEBI" id="CHEBI:30616"/>
        <dbReference type="ChEBI" id="CHEBI:33019"/>
        <dbReference type="ChEBI" id="CHEBI:57966"/>
        <dbReference type="ChEBI" id="CHEBI:456215"/>
        <dbReference type="EC" id="6.3.2.1"/>
    </reaction>
</comment>
<evidence type="ECO:0000256" key="6">
    <source>
        <dbReference type="ARBA" id="ARBA00022490"/>
    </source>
</evidence>
<evidence type="ECO:0000256" key="11">
    <source>
        <dbReference type="ARBA" id="ARBA00029902"/>
    </source>
</evidence>
<evidence type="ECO:0000256" key="12">
    <source>
        <dbReference type="ARBA" id="ARBA00032806"/>
    </source>
</evidence>
<evidence type="ECO:0000256" key="8">
    <source>
        <dbReference type="ARBA" id="ARBA00022655"/>
    </source>
</evidence>
<dbReference type="EMBL" id="CASHTH010003211">
    <property type="protein sequence ID" value="CAI8041795.1"/>
    <property type="molecule type" value="Genomic_DNA"/>
</dbReference>
<dbReference type="AlphaFoldDB" id="A0AA35T4V7"/>
<evidence type="ECO:0000313" key="15">
    <source>
        <dbReference type="EMBL" id="CAI8041795.1"/>
    </source>
</evidence>
<keyword evidence="7" id="KW-0436">Ligase</keyword>
<evidence type="ECO:0000256" key="10">
    <source>
        <dbReference type="ARBA" id="ARBA00022840"/>
    </source>
</evidence>
<comment type="subcellular location">
    <subcellularLocation>
        <location evidence="1">Cytoplasm</location>
    </subcellularLocation>
</comment>
<comment type="similarity">
    <text evidence="3">Belongs to the pantothenate synthetase family.</text>
</comment>
<evidence type="ECO:0000256" key="14">
    <source>
        <dbReference type="ARBA" id="ARBA00055042"/>
    </source>
</evidence>
<dbReference type="Gene3D" id="3.30.1300.10">
    <property type="entry name" value="Pantoate-beta-alanine ligase, C-terminal domain"/>
    <property type="match status" value="1"/>
</dbReference>
<keyword evidence="6" id="KW-0963">Cytoplasm</keyword>
<protein>
    <recommendedName>
        <fullName evidence="5">Pantoate--beta-alanine ligase</fullName>
        <ecNumber evidence="4">6.3.2.1</ecNumber>
    </recommendedName>
    <alternativeName>
        <fullName evidence="12">Pantoate-activating enzyme</fullName>
    </alternativeName>
    <alternativeName>
        <fullName evidence="11">Pantothenate synthetase</fullName>
    </alternativeName>
</protein>
<evidence type="ECO:0000256" key="9">
    <source>
        <dbReference type="ARBA" id="ARBA00022741"/>
    </source>
</evidence>
<dbReference type="InterPro" id="IPR014729">
    <property type="entry name" value="Rossmann-like_a/b/a_fold"/>
</dbReference>
<dbReference type="Gene3D" id="3.40.50.620">
    <property type="entry name" value="HUPs"/>
    <property type="match status" value="1"/>
</dbReference>
<gene>
    <name evidence="15" type="ORF">GBAR_LOCUS23190</name>
</gene>
<dbReference type="InterPro" id="IPR042176">
    <property type="entry name" value="Pantoate_ligase_C"/>
</dbReference>
<dbReference type="GO" id="GO:0005524">
    <property type="term" value="F:ATP binding"/>
    <property type="evidence" value="ECO:0007669"/>
    <property type="project" value="UniProtKB-KW"/>
</dbReference>
<dbReference type="InterPro" id="IPR003721">
    <property type="entry name" value="Pantoate_ligase"/>
</dbReference>
<keyword evidence="8" id="KW-0566">Pantothenate biosynthesis</keyword>
<organism evidence="15 16">
    <name type="scientific">Geodia barretti</name>
    <name type="common">Barrett's horny sponge</name>
    <dbReference type="NCBI Taxonomy" id="519541"/>
    <lineage>
        <taxon>Eukaryota</taxon>
        <taxon>Metazoa</taxon>
        <taxon>Porifera</taxon>
        <taxon>Demospongiae</taxon>
        <taxon>Heteroscleromorpha</taxon>
        <taxon>Tetractinellida</taxon>
        <taxon>Astrophorina</taxon>
        <taxon>Geodiidae</taxon>
        <taxon>Geodia</taxon>
    </lineage>
</organism>
<evidence type="ECO:0000256" key="2">
    <source>
        <dbReference type="ARBA" id="ARBA00004990"/>
    </source>
</evidence>
<name>A0AA35T4V7_GEOBA</name>
<dbReference type="PANTHER" id="PTHR21299">
    <property type="entry name" value="CYTIDYLATE KINASE/PANTOATE-BETA-ALANINE LIGASE"/>
    <property type="match status" value="1"/>
</dbReference>
<keyword evidence="9" id="KW-0547">Nucleotide-binding</keyword>
<reference evidence="15" key="1">
    <citation type="submission" date="2023-03" db="EMBL/GenBank/DDBJ databases">
        <authorList>
            <person name="Steffen K."/>
            <person name="Cardenas P."/>
        </authorList>
    </citation>
    <scope>NUCLEOTIDE SEQUENCE</scope>
</reference>
<evidence type="ECO:0000256" key="4">
    <source>
        <dbReference type="ARBA" id="ARBA00012219"/>
    </source>
</evidence>
<dbReference type="GO" id="GO:0005829">
    <property type="term" value="C:cytosol"/>
    <property type="evidence" value="ECO:0007669"/>
    <property type="project" value="TreeGrafter"/>
</dbReference>
<dbReference type="PANTHER" id="PTHR21299:SF1">
    <property type="entry name" value="PANTOATE--BETA-ALANINE LIGASE"/>
    <property type="match status" value="1"/>
</dbReference>
<dbReference type="CDD" id="cd00560">
    <property type="entry name" value="PanC"/>
    <property type="match status" value="1"/>
</dbReference>
<dbReference type="HAMAP" id="MF_00158">
    <property type="entry name" value="PanC"/>
    <property type="match status" value="1"/>
</dbReference>
<evidence type="ECO:0000256" key="7">
    <source>
        <dbReference type="ARBA" id="ARBA00022598"/>
    </source>
</evidence>
<keyword evidence="10" id="KW-0067">ATP-binding</keyword>
<evidence type="ECO:0000256" key="1">
    <source>
        <dbReference type="ARBA" id="ARBA00004496"/>
    </source>
</evidence>
<proteinExistence type="inferred from homology"/>
<dbReference type="Proteomes" id="UP001174909">
    <property type="component" value="Unassembled WGS sequence"/>
</dbReference>
<evidence type="ECO:0000313" key="16">
    <source>
        <dbReference type="Proteomes" id="UP001174909"/>
    </source>
</evidence>
<comment type="caution">
    <text evidence="15">The sequence shown here is derived from an EMBL/GenBank/DDBJ whole genome shotgun (WGS) entry which is preliminary data.</text>
</comment>
<evidence type="ECO:0000256" key="3">
    <source>
        <dbReference type="ARBA" id="ARBA00009256"/>
    </source>
</evidence>
<dbReference type="SUPFAM" id="SSF52374">
    <property type="entry name" value="Nucleotidylyl transferase"/>
    <property type="match status" value="1"/>
</dbReference>
<evidence type="ECO:0000256" key="5">
    <source>
        <dbReference type="ARBA" id="ARBA00015647"/>
    </source>
</evidence>
<comment type="function">
    <text evidence="14">Catalyzes the condensation of pantoate with beta-alanine in an ATP-dependent reaction via a pantoyl-adenylate intermediate.</text>
</comment>
<keyword evidence="16" id="KW-1185">Reference proteome</keyword>
<dbReference type="NCBIfam" id="TIGR00018">
    <property type="entry name" value="panC"/>
    <property type="match status" value="1"/>
</dbReference>
<sequence length="278" mass="30322">MRVVSSKDEMRRACRESSRPLSLVPTMGALHDGHLSLVDRARSDSSTVAVSIFVNPTQFGEGEDFTEYPRDLDADLELLQRHGTDLVFVPDVAEVYPPGFDTWVDVGPIADRLEGAARPGHFRGVATVVAKLFGIVQPDRAYFGQKDGQQTVVVRKLARDLDMGIEVVVLPTVRESDGLAMSSRNVRLNPEQRNAAAAVYRALAAGMNLWSSGEADASKVRDAVRQELEAEPLLEVVDYVSVASPDSLEELDRAGRGAMLSTAVHLGPIRLIDNVIME</sequence>
<dbReference type="GO" id="GO:0004592">
    <property type="term" value="F:pantoate-beta-alanine ligase activity"/>
    <property type="evidence" value="ECO:0007669"/>
    <property type="project" value="UniProtKB-EC"/>
</dbReference>
<dbReference type="FunFam" id="3.40.50.620:FF:000114">
    <property type="entry name" value="Pantothenate synthetase"/>
    <property type="match status" value="1"/>
</dbReference>
<comment type="pathway">
    <text evidence="2">Cofactor biosynthesis; (R)-pantothenate biosynthesis; (R)-pantothenate from (R)-pantoate and beta-alanine: step 1/1.</text>
</comment>
<accession>A0AA35T4V7</accession>